<gene>
    <name evidence="1" type="ORF">NGM99_11000</name>
</gene>
<evidence type="ECO:0000313" key="1">
    <source>
        <dbReference type="EMBL" id="MCO6050311.1"/>
    </source>
</evidence>
<dbReference type="Proteomes" id="UP001205906">
    <property type="component" value="Unassembled WGS sequence"/>
</dbReference>
<organism evidence="1 2">
    <name type="scientific">Mesorhizobium liriopis</name>
    <dbReference type="NCBI Taxonomy" id="2953882"/>
    <lineage>
        <taxon>Bacteria</taxon>
        <taxon>Pseudomonadati</taxon>
        <taxon>Pseudomonadota</taxon>
        <taxon>Alphaproteobacteria</taxon>
        <taxon>Hyphomicrobiales</taxon>
        <taxon>Phyllobacteriaceae</taxon>
        <taxon>Mesorhizobium</taxon>
    </lineage>
</organism>
<accession>A0ABT1C840</accession>
<evidence type="ECO:0000313" key="2">
    <source>
        <dbReference type="Proteomes" id="UP001205906"/>
    </source>
</evidence>
<dbReference type="EMBL" id="JAMXQS010000005">
    <property type="protein sequence ID" value="MCO6050311.1"/>
    <property type="molecule type" value="Genomic_DNA"/>
</dbReference>
<proteinExistence type="predicted"/>
<reference evidence="1 2" key="1">
    <citation type="submission" date="2022-06" db="EMBL/GenBank/DDBJ databases">
        <title>Mesorhizobium sp. strain RP14 Genome sequencing and assembly.</title>
        <authorList>
            <person name="Kim I."/>
        </authorList>
    </citation>
    <scope>NUCLEOTIDE SEQUENCE [LARGE SCALE GENOMIC DNA]</scope>
    <source>
        <strain evidence="2">RP14(2022)</strain>
    </source>
</reference>
<dbReference type="RefSeq" id="WP_252818856.1">
    <property type="nucleotide sequence ID" value="NZ_JAMXQS010000005.1"/>
</dbReference>
<sequence length="81" mass="8911">MDCRKGEELASQYLAYLAKHPTNGNVVTLGWIVREMADRFKAGEPWTRAIVGFLGRLAEPAILGAVIEQQVRPRNTSEAAA</sequence>
<protein>
    <submittedName>
        <fullName evidence="1">Uncharacterized protein</fullName>
    </submittedName>
</protein>
<name>A0ABT1C840_9HYPH</name>
<keyword evidence="2" id="KW-1185">Reference proteome</keyword>
<comment type="caution">
    <text evidence="1">The sequence shown here is derived from an EMBL/GenBank/DDBJ whole genome shotgun (WGS) entry which is preliminary data.</text>
</comment>